<proteinExistence type="predicted"/>
<dbReference type="InterPro" id="IPR006059">
    <property type="entry name" value="SBP"/>
</dbReference>
<dbReference type="SUPFAM" id="SSF53850">
    <property type="entry name" value="Periplasmic binding protein-like II"/>
    <property type="match status" value="1"/>
</dbReference>
<dbReference type="PROSITE" id="PS51257">
    <property type="entry name" value="PROKAR_LIPOPROTEIN"/>
    <property type="match status" value="1"/>
</dbReference>
<dbReference type="RefSeq" id="WP_378050028.1">
    <property type="nucleotide sequence ID" value="NZ_JBHMDN010000023.1"/>
</dbReference>
<dbReference type="Proteomes" id="UP001596378">
    <property type="component" value="Unassembled WGS sequence"/>
</dbReference>
<name>A0ABW2F7T0_9BACL</name>
<evidence type="ECO:0000313" key="3">
    <source>
        <dbReference type="EMBL" id="MFC7148441.1"/>
    </source>
</evidence>
<protein>
    <submittedName>
        <fullName evidence="3">ABC transporter substrate-binding protein</fullName>
    </submittedName>
</protein>
<comment type="caution">
    <text evidence="3">The sequence shown here is derived from an EMBL/GenBank/DDBJ whole genome shotgun (WGS) entry which is preliminary data.</text>
</comment>
<evidence type="ECO:0000256" key="2">
    <source>
        <dbReference type="SAM" id="SignalP"/>
    </source>
</evidence>
<organism evidence="3 4">
    <name type="scientific">Cohnella cellulosilytica</name>
    <dbReference type="NCBI Taxonomy" id="986710"/>
    <lineage>
        <taxon>Bacteria</taxon>
        <taxon>Bacillati</taxon>
        <taxon>Bacillota</taxon>
        <taxon>Bacilli</taxon>
        <taxon>Bacillales</taxon>
        <taxon>Paenibacillaceae</taxon>
        <taxon>Cohnella</taxon>
    </lineage>
</organism>
<evidence type="ECO:0000256" key="1">
    <source>
        <dbReference type="SAM" id="MobiDB-lite"/>
    </source>
</evidence>
<dbReference type="EMBL" id="JBHTAI010000004">
    <property type="protein sequence ID" value="MFC7148441.1"/>
    <property type="molecule type" value="Genomic_DNA"/>
</dbReference>
<feature type="signal peptide" evidence="2">
    <location>
        <begin position="1"/>
        <end position="19"/>
    </location>
</feature>
<keyword evidence="2" id="KW-0732">Signal</keyword>
<dbReference type="InterPro" id="IPR050490">
    <property type="entry name" value="Bact_solute-bd_prot1"/>
</dbReference>
<feature type="chain" id="PRO_5046046663" evidence="2">
    <location>
        <begin position="20"/>
        <end position="446"/>
    </location>
</feature>
<dbReference type="PANTHER" id="PTHR43649:SF30">
    <property type="entry name" value="ABC TRANSPORTER SUBSTRATE-BINDING PROTEIN"/>
    <property type="match status" value="1"/>
</dbReference>
<dbReference type="Pfam" id="PF13416">
    <property type="entry name" value="SBP_bac_8"/>
    <property type="match status" value="1"/>
</dbReference>
<dbReference type="CDD" id="cd14748">
    <property type="entry name" value="PBP2_UgpB"/>
    <property type="match status" value="1"/>
</dbReference>
<gene>
    <name evidence="3" type="ORF">ACFQMJ_07890</name>
</gene>
<evidence type="ECO:0000313" key="4">
    <source>
        <dbReference type="Proteomes" id="UP001596378"/>
    </source>
</evidence>
<dbReference type="PANTHER" id="PTHR43649">
    <property type="entry name" value="ARABINOSE-BINDING PROTEIN-RELATED"/>
    <property type="match status" value="1"/>
</dbReference>
<dbReference type="Gene3D" id="3.40.190.10">
    <property type="entry name" value="Periplasmic binding protein-like II"/>
    <property type="match status" value="2"/>
</dbReference>
<feature type="region of interest" description="Disordered" evidence="1">
    <location>
        <begin position="23"/>
        <end position="42"/>
    </location>
</feature>
<sequence length="446" mass="48256">MIAHLKPLLALLLIAGTIAGCSTSAPEEGGSPSQPAAGTAAADTDDEKIELTFYYPVQVGGPLTATIEAMSAEFTRQNPNITVKAVYTGNYADTGVKTQAAVQGGNPPDVAVMLANELFTLMDMDAVIPLDDFIARDADESFLPDFFPAFMANAQTGGQTYSIPFQRSTVVLYYNKDAFRDAGLDPEKPPTTWDELTEMAVRLTKPGQWGIEIPQNGTTTATWLFQTFALQNGKNVMTADGKQAIFNTPENVEALQFWVDLSQKHKAMPEGILDWATTPSDFIQGKTAMMYHTSGNLANVKANAGFDFGVSFLPAKQQYGSPTGGGNLYIFKGIPEKNQQAAWKFIKFLTEPERAAQWSIDTGYVAVRESAYETEQMKAYTADFPEALVAKDQLPYADSELATHNVGRVVKALSDAIQRAVTGNATPAEALKAAQEEADKALVPFQ</sequence>
<reference evidence="4" key="1">
    <citation type="journal article" date="2019" name="Int. J. Syst. Evol. Microbiol.">
        <title>The Global Catalogue of Microorganisms (GCM) 10K type strain sequencing project: providing services to taxonomists for standard genome sequencing and annotation.</title>
        <authorList>
            <consortium name="The Broad Institute Genomics Platform"/>
            <consortium name="The Broad Institute Genome Sequencing Center for Infectious Disease"/>
            <person name="Wu L."/>
            <person name="Ma J."/>
        </authorList>
    </citation>
    <scope>NUCLEOTIDE SEQUENCE [LARGE SCALE GENOMIC DNA]</scope>
    <source>
        <strain evidence="4">KCTC 12907</strain>
    </source>
</reference>
<keyword evidence="4" id="KW-1185">Reference proteome</keyword>
<accession>A0ABW2F7T0</accession>